<comment type="catalytic activity">
    <reaction evidence="7">
        <text>a peptidoglycan chain = a peptidoglycan chain with N-acetyl-1,6-anhydromuramyl-[peptide] at the reducing end + a peptidoglycan chain with N-acetylglucosamine at the non-reducing end.</text>
        <dbReference type="EC" id="4.2.2.29"/>
    </reaction>
</comment>
<dbReference type="GO" id="GO:0005886">
    <property type="term" value="C:plasma membrane"/>
    <property type="evidence" value="ECO:0007669"/>
    <property type="project" value="UniProtKB-UniRule"/>
</dbReference>
<evidence type="ECO:0000256" key="1">
    <source>
        <dbReference type="ARBA" id="ARBA00022475"/>
    </source>
</evidence>
<keyword evidence="1 7" id="KW-1003">Cell membrane</keyword>
<dbReference type="GO" id="GO:0071555">
    <property type="term" value="P:cell wall organization"/>
    <property type="evidence" value="ECO:0007669"/>
    <property type="project" value="UniProtKB-KW"/>
</dbReference>
<gene>
    <name evidence="7" type="primary">mltG</name>
    <name evidence="8" type="ORF">CCS41_07915</name>
</gene>
<dbReference type="EC" id="4.2.2.29" evidence="7"/>
<dbReference type="HAMAP" id="MF_02065">
    <property type="entry name" value="MltG"/>
    <property type="match status" value="1"/>
</dbReference>
<dbReference type="OrthoDB" id="9814591at2"/>
<accession>A0A2U8I5I3</accession>
<dbReference type="Gene3D" id="3.30.160.60">
    <property type="entry name" value="Classic Zinc Finger"/>
    <property type="match status" value="2"/>
</dbReference>
<keyword evidence="3 7" id="KW-1133">Transmembrane helix</keyword>
<dbReference type="EMBL" id="CP021659">
    <property type="protein sequence ID" value="AWK14416.1"/>
    <property type="molecule type" value="Genomic_DNA"/>
</dbReference>
<dbReference type="GO" id="GO:0051301">
    <property type="term" value="P:cell division"/>
    <property type="evidence" value="ECO:0007669"/>
    <property type="project" value="UniProtKB-KW"/>
</dbReference>
<keyword evidence="7" id="KW-0997">Cell inner membrane</keyword>
<keyword evidence="5 7" id="KW-0456">Lyase</keyword>
<evidence type="ECO:0000313" key="9">
    <source>
        <dbReference type="Proteomes" id="UP000261875"/>
    </source>
</evidence>
<organism evidence="8 9">
    <name type="scientific">Candidatus Fukatsuia symbiotica</name>
    <dbReference type="NCBI Taxonomy" id="1878942"/>
    <lineage>
        <taxon>Bacteria</taxon>
        <taxon>Pseudomonadati</taxon>
        <taxon>Pseudomonadota</taxon>
        <taxon>Gammaproteobacteria</taxon>
        <taxon>Enterobacterales</taxon>
        <taxon>Yersiniaceae</taxon>
        <taxon>Candidatus Fukatsuia</taxon>
    </lineage>
</organism>
<keyword evidence="6 7" id="KW-0961">Cell wall biogenesis/degradation</keyword>
<dbReference type="STRING" id="1878942.GCA_900128755_00754"/>
<feature type="site" description="Important for catalytic activity" evidence="7">
    <location>
        <position position="222"/>
    </location>
</feature>
<comment type="similarity">
    <text evidence="7">Belongs to the transglycosylase MltG family.</text>
</comment>
<keyword evidence="8" id="KW-0132">Cell division</keyword>
<dbReference type="RefSeq" id="WP_072549674.1">
    <property type="nucleotide sequence ID" value="NZ_CP021659.1"/>
</dbReference>
<keyword evidence="8" id="KW-0131">Cell cycle</keyword>
<dbReference type="FunFam" id="3.30.160.60:FF:000497">
    <property type="entry name" value="Endolytic murein transglycosylase"/>
    <property type="match status" value="1"/>
</dbReference>
<dbReference type="GO" id="GO:0009252">
    <property type="term" value="P:peptidoglycan biosynthetic process"/>
    <property type="evidence" value="ECO:0007669"/>
    <property type="project" value="UniProtKB-UniRule"/>
</dbReference>
<dbReference type="PANTHER" id="PTHR30518:SF2">
    <property type="entry name" value="ENDOLYTIC MUREIN TRANSGLYCOSYLASE"/>
    <property type="match status" value="1"/>
</dbReference>
<dbReference type="InterPro" id="IPR003770">
    <property type="entry name" value="MLTG-like"/>
</dbReference>
<reference evidence="8 9" key="1">
    <citation type="submission" date="2017-05" db="EMBL/GenBank/DDBJ databases">
        <title>Genome sequence of Candidatus Fukatsuia symbiotica and Candidatus Hamiltonella defensa from Acyrthosiphon pisum strain 5D.</title>
        <authorList>
            <person name="Patel V.A."/>
            <person name="Chevignon G."/>
            <person name="Russell J.A."/>
            <person name="Oliver K.M."/>
        </authorList>
    </citation>
    <scope>NUCLEOTIDE SEQUENCE [LARGE SCALE GENOMIC DNA]</scope>
    <source>
        <strain evidence="8 9">5D</strain>
    </source>
</reference>
<sequence>MKINYPRVLIMFTLVCLVLGYQILLGYQKIQNFADTSLAIKQETFFTLPAGSGRVALEKLLLQDHLIADPRLFSWLLYTEPELAKFKAGTYRFTPGMTVRGMLQLLASGKEAQFFIRFIEGTRLTDWLNQLRSADYVKQHLPGKNDAEIAQLLGLKKNQSAEGWLYPDTYFYTAGVSDLTLLRRAHQQMAKIVAQVWQGRDGSLPYNTPNDLVIMASIVEKETAINDERSKVSSVFINRLRLGMRLQTDPTVIYGMDKNYKGKITRKDLATASAYNTYMINGLPPTPIAMPGLASLKAAAHPAKSEYLYFVADGKGGHRFSTRLTDHNHAVRLYRQSLKDNNTE</sequence>
<dbReference type="CDD" id="cd08010">
    <property type="entry name" value="MltG_like"/>
    <property type="match status" value="1"/>
</dbReference>
<evidence type="ECO:0000256" key="3">
    <source>
        <dbReference type="ARBA" id="ARBA00022989"/>
    </source>
</evidence>
<proteinExistence type="inferred from homology"/>
<dbReference type="Pfam" id="PF02618">
    <property type="entry name" value="YceG"/>
    <property type="match status" value="1"/>
</dbReference>
<dbReference type="KEGG" id="fsm:CCS41_07915"/>
<dbReference type="GO" id="GO:0008932">
    <property type="term" value="F:lytic endotransglycosylase activity"/>
    <property type="evidence" value="ECO:0007669"/>
    <property type="project" value="UniProtKB-UniRule"/>
</dbReference>
<evidence type="ECO:0000256" key="5">
    <source>
        <dbReference type="ARBA" id="ARBA00023239"/>
    </source>
</evidence>
<dbReference type="Proteomes" id="UP000261875">
    <property type="component" value="Chromosome"/>
</dbReference>
<dbReference type="FunFam" id="3.30.160.60:FF:000242">
    <property type="entry name" value="Endolytic murein transglycosylase"/>
    <property type="match status" value="1"/>
</dbReference>
<dbReference type="AlphaFoldDB" id="A0A2U8I5I3"/>
<comment type="function">
    <text evidence="7">Functions as a peptidoglycan terminase that cleaves nascent peptidoglycan strands endolytically to terminate their elongation.</text>
</comment>
<evidence type="ECO:0000256" key="4">
    <source>
        <dbReference type="ARBA" id="ARBA00023136"/>
    </source>
</evidence>
<evidence type="ECO:0000256" key="6">
    <source>
        <dbReference type="ARBA" id="ARBA00023316"/>
    </source>
</evidence>
<evidence type="ECO:0000256" key="2">
    <source>
        <dbReference type="ARBA" id="ARBA00022692"/>
    </source>
</evidence>
<keyword evidence="4 7" id="KW-0472">Membrane</keyword>
<dbReference type="NCBIfam" id="TIGR00247">
    <property type="entry name" value="endolytic transglycosylase MltG"/>
    <property type="match status" value="1"/>
</dbReference>
<keyword evidence="2 7" id="KW-0812">Transmembrane</keyword>
<name>A0A2U8I5I3_9GAMM</name>
<dbReference type="PANTHER" id="PTHR30518">
    <property type="entry name" value="ENDOLYTIC MUREIN TRANSGLYCOSYLASE"/>
    <property type="match status" value="1"/>
</dbReference>
<evidence type="ECO:0000313" key="8">
    <source>
        <dbReference type="EMBL" id="AWK14416.1"/>
    </source>
</evidence>
<evidence type="ECO:0000256" key="7">
    <source>
        <dbReference type="HAMAP-Rule" id="MF_02065"/>
    </source>
</evidence>
<protein>
    <recommendedName>
        <fullName evidence="7">Endolytic murein transglycosylase</fullName>
        <ecNumber evidence="7">4.2.2.29</ecNumber>
    </recommendedName>
    <alternativeName>
        <fullName evidence="7">Peptidoglycan lytic transglycosylase</fullName>
    </alternativeName>
    <alternativeName>
        <fullName evidence="7">Peptidoglycan polymerization terminase</fullName>
    </alternativeName>
</protein>
<keyword evidence="9" id="KW-1185">Reference proteome</keyword>